<proteinExistence type="inferred from homology"/>
<dbReference type="GO" id="GO:0020037">
    <property type="term" value="F:heme binding"/>
    <property type="evidence" value="ECO:0007669"/>
    <property type="project" value="InterPro"/>
</dbReference>
<keyword evidence="5 9" id="KW-0560">Oxidoreductase</keyword>
<evidence type="ECO:0000256" key="5">
    <source>
        <dbReference type="ARBA" id="ARBA00023002"/>
    </source>
</evidence>
<sequence length="241" mass="27593">MYMLIEHPDIERRLRQEIFDTVGNSGRPSEETLRIVASHPSDCDVEVLRLYPPIPLNSRLSNKDIVFPPIGVGEKPIFIPKNTTCLFHIINMHHRTDLWGPDALKFDPDRFLDEKYQKYLAHNAHIYAPFGTGQRLCLGQQFAINEGSYFLVRLLQRFTGFTLERDITAKPPPEWVSCYGLKGREKIRIVPPSGTLVPGGLWIRMRELDMILGGANLDVYSRIVFDPCPNPCEKSSENEDK</sequence>
<dbReference type="Gene3D" id="1.10.630.10">
    <property type="entry name" value="Cytochrome P450"/>
    <property type="match status" value="1"/>
</dbReference>
<dbReference type="Pfam" id="PF00067">
    <property type="entry name" value="p450"/>
    <property type="match status" value="1"/>
</dbReference>
<dbReference type="PROSITE" id="PS00086">
    <property type="entry name" value="CYTOCHROME_P450"/>
    <property type="match status" value="1"/>
</dbReference>
<keyword evidence="4 8" id="KW-0479">Metal-binding</keyword>
<evidence type="ECO:0000256" key="6">
    <source>
        <dbReference type="ARBA" id="ARBA00023004"/>
    </source>
</evidence>
<comment type="similarity">
    <text evidence="2 9">Belongs to the cytochrome P450 family.</text>
</comment>
<evidence type="ECO:0000256" key="7">
    <source>
        <dbReference type="ARBA" id="ARBA00023033"/>
    </source>
</evidence>
<feature type="binding site" description="axial binding residue" evidence="8">
    <location>
        <position position="137"/>
    </location>
    <ligand>
        <name>heme</name>
        <dbReference type="ChEBI" id="CHEBI:30413"/>
    </ligand>
    <ligandPart>
        <name>Fe</name>
        <dbReference type="ChEBI" id="CHEBI:18248"/>
    </ligandPart>
</feature>
<evidence type="ECO:0000256" key="8">
    <source>
        <dbReference type="PIRSR" id="PIRSR602403-1"/>
    </source>
</evidence>
<dbReference type="PRINTS" id="PR00385">
    <property type="entry name" value="P450"/>
</dbReference>
<dbReference type="PANTHER" id="PTHR24287:SF1">
    <property type="entry name" value="P450, PUTATIVE (EUROFUNG)-RELATED"/>
    <property type="match status" value="1"/>
</dbReference>
<evidence type="ECO:0000256" key="3">
    <source>
        <dbReference type="ARBA" id="ARBA00022617"/>
    </source>
</evidence>
<dbReference type="SUPFAM" id="SSF48264">
    <property type="entry name" value="Cytochrome P450"/>
    <property type="match status" value="1"/>
</dbReference>
<accession>A0A8S0XT50</accession>
<evidence type="ECO:0000313" key="10">
    <source>
        <dbReference type="EMBL" id="CAA7270733.1"/>
    </source>
</evidence>
<reference evidence="10 11" key="1">
    <citation type="submission" date="2020-01" db="EMBL/GenBank/DDBJ databases">
        <authorList>
            <person name="Gupta K D."/>
        </authorList>
    </citation>
    <scope>NUCLEOTIDE SEQUENCE [LARGE SCALE GENOMIC DNA]</scope>
</reference>
<dbReference type="GO" id="GO:0005506">
    <property type="term" value="F:iron ion binding"/>
    <property type="evidence" value="ECO:0007669"/>
    <property type="project" value="InterPro"/>
</dbReference>
<dbReference type="PANTHER" id="PTHR24287">
    <property type="entry name" value="P450, PUTATIVE (EUROFUNG)-RELATED"/>
    <property type="match status" value="1"/>
</dbReference>
<evidence type="ECO:0000256" key="1">
    <source>
        <dbReference type="ARBA" id="ARBA00001971"/>
    </source>
</evidence>
<evidence type="ECO:0008006" key="12">
    <source>
        <dbReference type="Google" id="ProtNLM"/>
    </source>
</evidence>
<dbReference type="PRINTS" id="PR00465">
    <property type="entry name" value="EP450IV"/>
</dbReference>
<comment type="cofactor">
    <cofactor evidence="1 8">
        <name>heme</name>
        <dbReference type="ChEBI" id="CHEBI:30413"/>
    </cofactor>
</comment>
<keyword evidence="7 9" id="KW-0503">Monooxygenase</keyword>
<evidence type="ECO:0000256" key="4">
    <source>
        <dbReference type="ARBA" id="ARBA00022723"/>
    </source>
</evidence>
<dbReference type="InterPro" id="IPR001128">
    <property type="entry name" value="Cyt_P450"/>
</dbReference>
<dbReference type="EMBL" id="CACVBS010000095">
    <property type="protein sequence ID" value="CAA7270733.1"/>
    <property type="molecule type" value="Genomic_DNA"/>
</dbReference>
<organism evidence="10 11">
    <name type="scientific">Cyclocybe aegerita</name>
    <name type="common">Black poplar mushroom</name>
    <name type="synonym">Agrocybe aegerita</name>
    <dbReference type="NCBI Taxonomy" id="1973307"/>
    <lineage>
        <taxon>Eukaryota</taxon>
        <taxon>Fungi</taxon>
        <taxon>Dikarya</taxon>
        <taxon>Basidiomycota</taxon>
        <taxon>Agaricomycotina</taxon>
        <taxon>Agaricomycetes</taxon>
        <taxon>Agaricomycetidae</taxon>
        <taxon>Agaricales</taxon>
        <taxon>Agaricineae</taxon>
        <taxon>Bolbitiaceae</taxon>
        <taxon>Cyclocybe</taxon>
    </lineage>
</organism>
<dbReference type="Proteomes" id="UP000467700">
    <property type="component" value="Unassembled WGS sequence"/>
</dbReference>
<keyword evidence="11" id="KW-1185">Reference proteome</keyword>
<dbReference type="GO" id="GO:0004497">
    <property type="term" value="F:monooxygenase activity"/>
    <property type="evidence" value="ECO:0007669"/>
    <property type="project" value="UniProtKB-KW"/>
</dbReference>
<dbReference type="InterPro" id="IPR002403">
    <property type="entry name" value="Cyt_P450_E_grp-IV"/>
</dbReference>
<name>A0A8S0XT50_CYCAE</name>
<dbReference type="InterPro" id="IPR017972">
    <property type="entry name" value="Cyt_P450_CS"/>
</dbReference>
<protein>
    <recommendedName>
        <fullName evidence="12">Cytochrome P450</fullName>
    </recommendedName>
</protein>
<keyword evidence="6 8" id="KW-0408">Iron</keyword>
<gene>
    <name evidence="10" type="ORF">AAE3_LOCUS12960</name>
</gene>
<evidence type="ECO:0000256" key="2">
    <source>
        <dbReference type="ARBA" id="ARBA00010617"/>
    </source>
</evidence>
<dbReference type="InterPro" id="IPR047146">
    <property type="entry name" value="Cyt_P450_E_CYP52_fungi"/>
</dbReference>
<comment type="caution">
    <text evidence="10">The sequence shown here is derived from an EMBL/GenBank/DDBJ whole genome shotgun (WGS) entry which is preliminary data.</text>
</comment>
<dbReference type="InterPro" id="IPR036396">
    <property type="entry name" value="Cyt_P450_sf"/>
</dbReference>
<keyword evidence="3 8" id="KW-0349">Heme</keyword>
<dbReference type="OrthoDB" id="1470350at2759"/>
<dbReference type="GO" id="GO:0016705">
    <property type="term" value="F:oxidoreductase activity, acting on paired donors, with incorporation or reduction of molecular oxygen"/>
    <property type="evidence" value="ECO:0007669"/>
    <property type="project" value="InterPro"/>
</dbReference>
<evidence type="ECO:0000256" key="9">
    <source>
        <dbReference type="RuleBase" id="RU000461"/>
    </source>
</evidence>
<dbReference type="AlphaFoldDB" id="A0A8S0XT50"/>
<evidence type="ECO:0000313" key="11">
    <source>
        <dbReference type="Proteomes" id="UP000467700"/>
    </source>
</evidence>